<dbReference type="InterPro" id="IPR000157">
    <property type="entry name" value="TIR_dom"/>
</dbReference>
<dbReference type="Gene3D" id="3.40.50.10140">
    <property type="entry name" value="Toll/interleukin-1 receptor homology (TIR) domain"/>
    <property type="match status" value="1"/>
</dbReference>
<dbReference type="InterPro" id="IPR035897">
    <property type="entry name" value="Toll_tir_struct_dom_sf"/>
</dbReference>
<dbReference type="FunFam" id="3.40.50.10140:FF:000007">
    <property type="entry name" value="Disease resistance protein (TIR-NBS-LRR class)"/>
    <property type="match status" value="1"/>
</dbReference>
<gene>
    <name evidence="3" type="ORF">ANE_LOCUS18421</name>
</gene>
<dbReference type="PROSITE" id="PS50104">
    <property type="entry name" value="TIR"/>
    <property type="match status" value="1"/>
</dbReference>
<name>A0A565C329_9BRAS</name>
<dbReference type="AlphaFoldDB" id="A0A565C329"/>
<dbReference type="GO" id="GO:0007165">
    <property type="term" value="P:signal transduction"/>
    <property type="evidence" value="ECO:0007669"/>
    <property type="project" value="InterPro"/>
</dbReference>
<evidence type="ECO:0000313" key="3">
    <source>
        <dbReference type="EMBL" id="VVB07977.1"/>
    </source>
</evidence>
<proteinExistence type="predicted"/>
<comment type="caution">
    <text evidence="3">The sequence shown here is derived from an EMBL/GenBank/DDBJ whole genome shotgun (WGS) entry which is preliminary data.</text>
</comment>
<dbReference type="SUPFAM" id="SSF52200">
    <property type="entry name" value="Toll/Interleukin receptor TIR domain"/>
    <property type="match status" value="1"/>
</dbReference>
<keyword evidence="1" id="KW-0520">NAD</keyword>
<evidence type="ECO:0000313" key="4">
    <source>
        <dbReference type="Proteomes" id="UP000489600"/>
    </source>
</evidence>
<dbReference type="InterPro" id="IPR025886">
    <property type="entry name" value="PP2-like"/>
</dbReference>
<evidence type="ECO:0000259" key="2">
    <source>
        <dbReference type="PROSITE" id="PS50104"/>
    </source>
</evidence>
<accession>A0A565C329</accession>
<sequence>MAASSWVTTPTGPQVFINFRGDDVRNNFVSFLAPALRSANINVFTDDDLPLGTDLAYLLTEIVQSEIALVIFSKNYADSAWCLDELAKIKERKDQGRLIAIPIFYNLDTSVVKQLRLEFGDSFRDLKLKHLHQPKRTQEWEEALVSIPDIKGMPRSEQSDRTDHEFISLLVVKIKKLLADMAMRGNRATGPNRQEAAMVPTRQLERVVNRQGGSMVPARLLTITHSEDSKKWVWSSISEAPDYASIEVVTMIKIYWLKMFGSLETGDLIPETKYEVVFVAKLEDDAAGWEQPVTLKLKVELEGGSEKRKDRTSDLRHYIGHGWVDILAGAFVTPPKNSWGKITFTMYQHVDTDKKFGLVVKGVAIRPTN</sequence>
<dbReference type="PANTHER" id="PTHR32009:SF75">
    <property type="entry name" value="PROTEIN PHLOEM PROTEIN 2-LIKE A5-RELATED"/>
    <property type="match status" value="1"/>
</dbReference>
<keyword evidence="4" id="KW-1185">Reference proteome</keyword>
<dbReference type="PANTHER" id="PTHR32009">
    <property type="entry name" value="TMV RESISTANCE PROTEIN N-LIKE"/>
    <property type="match status" value="1"/>
</dbReference>
<dbReference type="SMART" id="SM00255">
    <property type="entry name" value="TIR"/>
    <property type="match status" value="1"/>
</dbReference>
<evidence type="ECO:0000256" key="1">
    <source>
        <dbReference type="ARBA" id="ARBA00023027"/>
    </source>
</evidence>
<dbReference type="EMBL" id="CABITT030000006">
    <property type="protein sequence ID" value="VVB07977.1"/>
    <property type="molecule type" value="Genomic_DNA"/>
</dbReference>
<dbReference type="Pfam" id="PF14299">
    <property type="entry name" value="PP2"/>
    <property type="match status" value="1"/>
</dbReference>
<reference evidence="3" key="1">
    <citation type="submission" date="2019-07" db="EMBL/GenBank/DDBJ databases">
        <authorList>
            <person name="Dittberner H."/>
        </authorList>
    </citation>
    <scope>NUCLEOTIDE SEQUENCE [LARGE SCALE GENOMIC DNA]</scope>
</reference>
<organism evidence="3 4">
    <name type="scientific">Arabis nemorensis</name>
    <dbReference type="NCBI Taxonomy" id="586526"/>
    <lineage>
        <taxon>Eukaryota</taxon>
        <taxon>Viridiplantae</taxon>
        <taxon>Streptophyta</taxon>
        <taxon>Embryophyta</taxon>
        <taxon>Tracheophyta</taxon>
        <taxon>Spermatophyta</taxon>
        <taxon>Magnoliopsida</taxon>
        <taxon>eudicotyledons</taxon>
        <taxon>Gunneridae</taxon>
        <taxon>Pentapetalae</taxon>
        <taxon>rosids</taxon>
        <taxon>malvids</taxon>
        <taxon>Brassicales</taxon>
        <taxon>Brassicaceae</taxon>
        <taxon>Arabideae</taxon>
        <taxon>Arabis</taxon>
    </lineage>
</organism>
<protein>
    <recommendedName>
        <fullName evidence="2">TIR domain-containing protein</fullName>
    </recommendedName>
</protein>
<dbReference type="OrthoDB" id="533833at2759"/>
<feature type="domain" description="TIR" evidence="2">
    <location>
        <begin position="11"/>
        <end position="178"/>
    </location>
</feature>
<dbReference type="Proteomes" id="UP000489600">
    <property type="component" value="Unassembled WGS sequence"/>
</dbReference>
<dbReference type="Pfam" id="PF01582">
    <property type="entry name" value="TIR"/>
    <property type="match status" value="1"/>
</dbReference>